<keyword evidence="4" id="KW-0677">Repeat</keyword>
<feature type="compositionally biased region" description="Low complexity" evidence="5">
    <location>
        <begin position="182"/>
        <end position="192"/>
    </location>
</feature>
<dbReference type="InterPro" id="IPR000210">
    <property type="entry name" value="BTB/POZ_dom"/>
</dbReference>
<feature type="region of interest" description="Disordered" evidence="5">
    <location>
        <begin position="146"/>
        <end position="192"/>
    </location>
</feature>
<dbReference type="InterPro" id="IPR015943">
    <property type="entry name" value="WD40/YVTN_repeat-like_dom_sf"/>
</dbReference>
<dbReference type="Proteomes" id="UP001162156">
    <property type="component" value="Unassembled WGS sequence"/>
</dbReference>
<dbReference type="InterPro" id="IPR036322">
    <property type="entry name" value="WD40_repeat_dom_sf"/>
</dbReference>
<dbReference type="Gene3D" id="3.30.710.10">
    <property type="entry name" value="Potassium Channel Kv1.1, Chain A"/>
    <property type="match status" value="1"/>
</dbReference>
<keyword evidence="8" id="KW-1185">Reference proteome</keyword>
<comment type="caution">
    <text evidence="7">The sequence shown here is derived from an EMBL/GenBank/DDBJ whole genome shotgun (WGS) entry which is preliminary data.</text>
</comment>
<dbReference type="Gene3D" id="2.130.10.10">
    <property type="entry name" value="YVTN repeat-like/Quinoprotein amine dehydrogenase"/>
    <property type="match status" value="1"/>
</dbReference>
<organism evidence="7 8">
    <name type="scientific">Rhamnusium bicolor</name>
    <dbReference type="NCBI Taxonomy" id="1586634"/>
    <lineage>
        <taxon>Eukaryota</taxon>
        <taxon>Metazoa</taxon>
        <taxon>Ecdysozoa</taxon>
        <taxon>Arthropoda</taxon>
        <taxon>Hexapoda</taxon>
        <taxon>Insecta</taxon>
        <taxon>Pterygota</taxon>
        <taxon>Neoptera</taxon>
        <taxon>Endopterygota</taxon>
        <taxon>Coleoptera</taxon>
        <taxon>Polyphaga</taxon>
        <taxon>Cucujiformia</taxon>
        <taxon>Chrysomeloidea</taxon>
        <taxon>Cerambycidae</taxon>
        <taxon>Lepturinae</taxon>
        <taxon>Rhagiini</taxon>
        <taxon>Rhamnusium</taxon>
    </lineage>
</organism>
<dbReference type="AlphaFoldDB" id="A0AAV8XZU8"/>
<dbReference type="InterPro" id="IPR011333">
    <property type="entry name" value="SKP1/BTB/POZ_sf"/>
</dbReference>
<evidence type="ECO:0000256" key="2">
    <source>
        <dbReference type="ARBA" id="ARBA00022553"/>
    </source>
</evidence>
<sequence>MSFHQPYSGDILHLNVGGKRFSTSRQTLTLIPDTFFTALLSGRISSLRDEKGAIFIDRDPNIFSIILNYLRTREIELNGTDIRTLRHEAEYYNIAPLVKRLMLCEELTQSTCGDVLFYGSLPPPYIPIQDVGNGSSPFVETTAVHQVRPGSNRVAESQNSNGDVSKASTSGSGDNCEISPTGNGQNQPQANVNQPVVSGFAQNRPQGHSRNSSLELRLGISANYSRSSQDLRGLASRGHSRAASLDLRHARNSSADLNKLIRNDVGLVFGISNSSWADPLRVQIIKAHHNWIVVAYAHFVVCYRLKDSSGWQQVFTSSYIETCIERIAINAKMGSTETSKMVAISYGSQVRLWGISDAGSRTNIGTFNLHVRVEYLFFIGSQLVALSPSGKLGVWHAMTQHWQTQDVMPIASFDTAGSILLLGCNNGCIYYIDLCGNWIEIAYGTTSGAVRVIVQHPETVGHGPQLFQTFTVHQSKVTKVTLSEKYLVSVCSEYNHVRSWRVTRFRGMLSTQPGSTPEASFKIVALEAVEPTISHSAANDCGPFGEQDDEQVFIQKVVPDADQLFVRLASNGKRVCVIKAVDGSTVSAFCVHECEGSSRMGSRPRRFIFTGHSNGSIQMWDLTTALDLSYKTELDKTNGGPSPEELLRMLDQCDISNSLCSTPCMSPSPSLAAAARLKSSNVAFLNQLHQDSDRSSSST</sequence>
<dbReference type="PANTHER" id="PTHR15859:SF1">
    <property type="entry name" value="BTB DOMAIN-CONTAINING PROTEIN"/>
    <property type="match status" value="1"/>
</dbReference>
<keyword evidence="2" id="KW-0597">Phosphoprotein</keyword>
<comment type="similarity">
    <text evidence="1">Belongs to the KCTD3 family.</text>
</comment>
<evidence type="ECO:0000256" key="5">
    <source>
        <dbReference type="SAM" id="MobiDB-lite"/>
    </source>
</evidence>
<dbReference type="SUPFAM" id="SSF50978">
    <property type="entry name" value="WD40 repeat-like"/>
    <property type="match status" value="1"/>
</dbReference>
<accession>A0AAV8XZU8</accession>
<feature type="compositionally biased region" description="Polar residues" evidence="5">
    <location>
        <begin position="154"/>
        <end position="181"/>
    </location>
</feature>
<dbReference type="SMART" id="SM00320">
    <property type="entry name" value="WD40"/>
    <property type="match status" value="2"/>
</dbReference>
<dbReference type="GO" id="GO:0051260">
    <property type="term" value="P:protein homooligomerization"/>
    <property type="evidence" value="ECO:0007669"/>
    <property type="project" value="InterPro"/>
</dbReference>
<evidence type="ECO:0000256" key="4">
    <source>
        <dbReference type="ARBA" id="ARBA00022737"/>
    </source>
</evidence>
<dbReference type="PROSITE" id="PS50097">
    <property type="entry name" value="BTB"/>
    <property type="match status" value="1"/>
</dbReference>
<dbReference type="CDD" id="cd18363">
    <property type="entry name" value="BTB_POZ_KCTD3-like"/>
    <property type="match status" value="1"/>
</dbReference>
<name>A0AAV8XZU8_9CUCU</name>
<dbReference type="InterPro" id="IPR001680">
    <property type="entry name" value="WD40_rpt"/>
</dbReference>
<dbReference type="SUPFAM" id="SSF54695">
    <property type="entry name" value="POZ domain"/>
    <property type="match status" value="1"/>
</dbReference>
<reference evidence="7" key="1">
    <citation type="journal article" date="2023" name="Insect Mol. Biol.">
        <title>Genome sequencing provides insights into the evolution of gene families encoding plant cell wall-degrading enzymes in longhorned beetles.</title>
        <authorList>
            <person name="Shin N.R."/>
            <person name="Okamura Y."/>
            <person name="Kirsch R."/>
            <person name="Pauchet Y."/>
        </authorList>
    </citation>
    <scope>NUCLEOTIDE SEQUENCE</scope>
    <source>
        <strain evidence="7">RBIC_L_NR</strain>
    </source>
</reference>
<evidence type="ECO:0000313" key="8">
    <source>
        <dbReference type="Proteomes" id="UP001162156"/>
    </source>
</evidence>
<dbReference type="InterPro" id="IPR047876">
    <property type="entry name" value="SHKBP1/KCTD3"/>
</dbReference>
<proteinExistence type="inferred from homology"/>
<dbReference type="InterPro" id="IPR003131">
    <property type="entry name" value="T1-type_BTB"/>
</dbReference>
<evidence type="ECO:0000259" key="6">
    <source>
        <dbReference type="PROSITE" id="PS50097"/>
    </source>
</evidence>
<evidence type="ECO:0000256" key="1">
    <source>
        <dbReference type="ARBA" id="ARBA00009572"/>
    </source>
</evidence>
<protein>
    <recommendedName>
        <fullName evidence="6">BTB domain-containing protein</fullName>
    </recommendedName>
</protein>
<keyword evidence="3" id="KW-0853">WD repeat</keyword>
<dbReference type="EMBL" id="JANEYF010002574">
    <property type="protein sequence ID" value="KAJ8944691.1"/>
    <property type="molecule type" value="Genomic_DNA"/>
</dbReference>
<dbReference type="SMART" id="SM00225">
    <property type="entry name" value="BTB"/>
    <property type="match status" value="1"/>
</dbReference>
<evidence type="ECO:0000256" key="3">
    <source>
        <dbReference type="ARBA" id="ARBA00022574"/>
    </source>
</evidence>
<gene>
    <name evidence="7" type="ORF">NQ314_009398</name>
</gene>
<dbReference type="Pfam" id="PF02214">
    <property type="entry name" value="BTB_2"/>
    <property type="match status" value="1"/>
</dbReference>
<evidence type="ECO:0000313" key="7">
    <source>
        <dbReference type="EMBL" id="KAJ8944691.1"/>
    </source>
</evidence>
<dbReference type="PANTHER" id="PTHR15859">
    <property type="entry name" value="SETA BINDING PROTEIN 1"/>
    <property type="match status" value="1"/>
</dbReference>
<feature type="domain" description="BTB" evidence="6">
    <location>
        <begin position="14"/>
        <end position="79"/>
    </location>
</feature>
<dbReference type="FunFam" id="3.30.710.10:FF:000038">
    <property type="entry name" value="BTB/POZ domain-containing protein KCTD3 isoform X1"/>
    <property type="match status" value="1"/>
</dbReference>